<keyword evidence="1" id="KW-0472">Membrane</keyword>
<keyword evidence="1" id="KW-0812">Transmembrane</keyword>
<dbReference type="InterPro" id="IPR032315">
    <property type="entry name" value="DUF4846"/>
</dbReference>
<protein>
    <submittedName>
        <fullName evidence="2">DUF4846 domain-containing protein</fullName>
    </submittedName>
</protein>
<dbReference type="EMBL" id="CP113865">
    <property type="protein sequence ID" value="WAM34715.1"/>
    <property type="molecule type" value="Genomic_DNA"/>
</dbReference>
<proteinExistence type="predicted"/>
<dbReference type="Proteomes" id="UP001164909">
    <property type="component" value="Chromosome"/>
</dbReference>
<evidence type="ECO:0000256" key="1">
    <source>
        <dbReference type="SAM" id="Phobius"/>
    </source>
</evidence>
<gene>
    <name evidence="2" type="ORF">OTK00_000959</name>
</gene>
<organism evidence="2 3">
    <name type="scientific">Caldicellulosiruptor morganii</name>
    <dbReference type="NCBI Taxonomy" id="1387555"/>
    <lineage>
        <taxon>Bacteria</taxon>
        <taxon>Bacillati</taxon>
        <taxon>Bacillota</taxon>
        <taxon>Bacillota incertae sedis</taxon>
        <taxon>Caldicellulosiruptorales</taxon>
        <taxon>Caldicellulosiruptoraceae</taxon>
        <taxon>Caldicellulosiruptor</taxon>
    </lineage>
</organism>
<keyword evidence="3" id="KW-1185">Reference proteome</keyword>
<reference evidence="2" key="1">
    <citation type="submission" date="2022-12" db="EMBL/GenBank/DDBJ databases">
        <authorList>
            <person name="Bing R.G."/>
            <person name="Willard D.J."/>
            <person name="Manesh M.J.H."/>
            <person name="Laemthong T."/>
            <person name="Crosby J.R."/>
            <person name="Kelly R.M."/>
        </authorList>
    </citation>
    <scope>NUCLEOTIDE SEQUENCE</scope>
    <source>
        <strain evidence="2">DSM 8990</strain>
    </source>
</reference>
<accession>A0ABY7BQD2</accession>
<dbReference type="RefSeq" id="WP_045169274.1">
    <property type="nucleotide sequence ID" value="NZ_CP113865.1"/>
</dbReference>
<dbReference type="Pfam" id="PF16138">
    <property type="entry name" value="DUF4846"/>
    <property type="match status" value="1"/>
</dbReference>
<evidence type="ECO:0000313" key="3">
    <source>
        <dbReference type="Proteomes" id="UP001164909"/>
    </source>
</evidence>
<name>A0ABY7BQD2_9FIRM</name>
<feature type="transmembrane region" description="Helical" evidence="1">
    <location>
        <begin position="12"/>
        <end position="31"/>
    </location>
</feature>
<keyword evidence="1" id="KW-1133">Transmembrane helix</keyword>
<sequence length="319" mass="37209">MKKVNIKQKLSFLLIVLCAGIAVFLYVNFVIKGKFFTNQSNLHTEKLNHNSKPLISKDSVISEKSSAVFKILINPSGKTIAERIRVPEGYQRIPVPKGSFSEFVRNLPLKPHGWKVHYYNGQEKFNDVYVAVLDIDVGDRDLQQCADAAIRLYAEYLYKNKQYDRIHFNFTNGFRADFKRWMEGYRIKVEGNRAYWVKKAGYCNDYQCFRRYLDMVFAYAGTLSLLKELKKVPLEDMQIGDVFLDENHCEIIVDIAQNKNTGEKIFLLAQSYMPAQEIHILKNPANEDENNPWYSINFGDMLTTPEWQFKKESVYRFGE</sequence>
<evidence type="ECO:0000313" key="2">
    <source>
        <dbReference type="EMBL" id="WAM34715.1"/>
    </source>
</evidence>